<dbReference type="PANTHER" id="PTHR43711:SF1">
    <property type="entry name" value="HISTIDINE KINASE 1"/>
    <property type="match status" value="1"/>
</dbReference>
<dbReference type="AlphaFoldDB" id="A0A246BKF5"/>
<evidence type="ECO:0000313" key="11">
    <source>
        <dbReference type="EMBL" id="OWL95426.1"/>
    </source>
</evidence>
<dbReference type="Proteomes" id="UP000197208">
    <property type="component" value="Unassembled WGS sequence"/>
</dbReference>
<proteinExistence type="predicted"/>
<dbReference type="FunFam" id="3.30.565.10:FF:000006">
    <property type="entry name" value="Sensor histidine kinase WalK"/>
    <property type="match status" value="1"/>
</dbReference>
<evidence type="ECO:0000256" key="5">
    <source>
        <dbReference type="ARBA" id="ARBA00022679"/>
    </source>
</evidence>
<organism evidence="11 12">
    <name type="scientific">Deinococcus indicus</name>
    <dbReference type="NCBI Taxonomy" id="223556"/>
    <lineage>
        <taxon>Bacteria</taxon>
        <taxon>Thermotogati</taxon>
        <taxon>Deinococcota</taxon>
        <taxon>Deinococci</taxon>
        <taxon>Deinococcales</taxon>
        <taxon>Deinococcaceae</taxon>
        <taxon>Deinococcus</taxon>
    </lineage>
</organism>
<evidence type="ECO:0000256" key="7">
    <source>
        <dbReference type="ARBA" id="ARBA00023012"/>
    </source>
</evidence>
<keyword evidence="8" id="KW-1133">Transmembrane helix</keyword>
<keyword evidence="5" id="KW-0808">Transferase</keyword>
<keyword evidence="6 11" id="KW-0418">Kinase</keyword>
<feature type="domain" description="Histidine kinase" evidence="9">
    <location>
        <begin position="148"/>
        <end position="360"/>
    </location>
</feature>
<dbReference type="SMART" id="SM00304">
    <property type="entry name" value="HAMP"/>
    <property type="match status" value="1"/>
</dbReference>
<keyword evidence="8" id="KW-0472">Membrane</keyword>
<comment type="subcellular location">
    <subcellularLocation>
        <location evidence="2">Membrane</location>
    </subcellularLocation>
</comment>
<dbReference type="PROSITE" id="PS50109">
    <property type="entry name" value="HIS_KIN"/>
    <property type="match status" value="1"/>
</dbReference>
<accession>A0A246BKF5</accession>
<dbReference type="PROSITE" id="PS50885">
    <property type="entry name" value="HAMP"/>
    <property type="match status" value="1"/>
</dbReference>
<dbReference type="GO" id="GO:0000155">
    <property type="term" value="F:phosphorelay sensor kinase activity"/>
    <property type="evidence" value="ECO:0007669"/>
    <property type="project" value="InterPro"/>
</dbReference>
<keyword evidence="4" id="KW-0597">Phosphoprotein</keyword>
<dbReference type="PANTHER" id="PTHR43711">
    <property type="entry name" value="TWO-COMPONENT HISTIDINE KINASE"/>
    <property type="match status" value="1"/>
</dbReference>
<dbReference type="EC" id="2.7.13.3" evidence="3"/>
<evidence type="ECO:0000313" key="12">
    <source>
        <dbReference type="Proteomes" id="UP000197208"/>
    </source>
</evidence>
<dbReference type="RefSeq" id="WP_088248829.1">
    <property type="nucleotide sequence ID" value="NZ_NHMK01000016.1"/>
</dbReference>
<reference evidence="11 12" key="1">
    <citation type="submission" date="2017-05" db="EMBL/GenBank/DDBJ databases">
        <title>De novo genome assembly of Deniococcus indicus strain DR1.</title>
        <authorList>
            <person name="Chauhan D."/>
            <person name="Yennamalli R.M."/>
            <person name="Priyadarshini R."/>
        </authorList>
    </citation>
    <scope>NUCLEOTIDE SEQUENCE [LARGE SCALE GENOMIC DNA]</scope>
    <source>
        <strain evidence="11 12">DR1</strain>
    </source>
</reference>
<evidence type="ECO:0000256" key="2">
    <source>
        <dbReference type="ARBA" id="ARBA00004370"/>
    </source>
</evidence>
<dbReference type="InterPro" id="IPR036890">
    <property type="entry name" value="HATPase_C_sf"/>
</dbReference>
<dbReference type="SUPFAM" id="SSF158472">
    <property type="entry name" value="HAMP domain-like"/>
    <property type="match status" value="1"/>
</dbReference>
<keyword evidence="7" id="KW-0902">Two-component regulatory system</keyword>
<dbReference type="InterPro" id="IPR005467">
    <property type="entry name" value="His_kinase_dom"/>
</dbReference>
<dbReference type="Pfam" id="PF00672">
    <property type="entry name" value="HAMP"/>
    <property type="match status" value="1"/>
</dbReference>
<dbReference type="InterPro" id="IPR003660">
    <property type="entry name" value="HAMP_dom"/>
</dbReference>
<dbReference type="Gene3D" id="6.10.340.10">
    <property type="match status" value="1"/>
</dbReference>
<evidence type="ECO:0000256" key="3">
    <source>
        <dbReference type="ARBA" id="ARBA00012438"/>
    </source>
</evidence>
<dbReference type="InterPro" id="IPR003661">
    <property type="entry name" value="HisK_dim/P_dom"/>
</dbReference>
<dbReference type="OrthoDB" id="59230at2"/>
<comment type="caution">
    <text evidence="11">The sequence shown here is derived from an EMBL/GenBank/DDBJ whole genome shotgun (WGS) entry which is preliminary data.</text>
</comment>
<evidence type="ECO:0000256" key="1">
    <source>
        <dbReference type="ARBA" id="ARBA00000085"/>
    </source>
</evidence>
<dbReference type="InterPro" id="IPR004358">
    <property type="entry name" value="Sig_transdc_His_kin-like_C"/>
</dbReference>
<dbReference type="EMBL" id="NHMK01000016">
    <property type="protein sequence ID" value="OWL95426.1"/>
    <property type="molecule type" value="Genomic_DNA"/>
</dbReference>
<dbReference type="InterPro" id="IPR036097">
    <property type="entry name" value="HisK_dim/P_sf"/>
</dbReference>
<name>A0A246BKF5_9DEIO</name>
<gene>
    <name evidence="11" type="ORF">CBQ26_11710</name>
</gene>
<dbReference type="Gene3D" id="3.30.565.10">
    <property type="entry name" value="Histidine kinase-like ATPase, C-terminal domain"/>
    <property type="match status" value="1"/>
</dbReference>
<dbReference type="CDD" id="cd00075">
    <property type="entry name" value="HATPase"/>
    <property type="match status" value="1"/>
</dbReference>
<dbReference type="Pfam" id="PF02518">
    <property type="entry name" value="HATPase_c"/>
    <property type="match status" value="1"/>
</dbReference>
<keyword evidence="12" id="KW-1185">Reference proteome</keyword>
<dbReference type="CDD" id="cd00082">
    <property type="entry name" value="HisKA"/>
    <property type="match status" value="1"/>
</dbReference>
<dbReference type="SMART" id="SM00388">
    <property type="entry name" value="HisKA"/>
    <property type="match status" value="1"/>
</dbReference>
<dbReference type="Gene3D" id="1.10.287.130">
    <property type="match status" value="1"/>
</dbReference>
<feature type="transmembrane region" description="Helical" evidence="8">
    <location>
        <begin position="64"/>
        <end position="85"/>
    </location>
</feature>
<dbReference type="SMART" id="SM00387">
    <property type="entry name" value="HATPase_c"/>
    <property type="match status" value="1"/>
</dbReference>
<dbReference type="InterPro" id="IPR050736">
    <property type="entry name" value="Sensor_HK_Regulatory"/>
</dbReference>
<comment type="catalytic activity">
    <reaction evidence="1">
        <text>ATP + protein L-histidine = ADP + protein N-phospho-L-histidine.</text>
        <dbReference type="EC" id="2.7.13.3"/>
    </reaction>
</comment>
<evidence type="ECO:0000259" key="10">
    <source>
        <dbReference type="PROSITE" id="PS50885"/>
    </source>
</evidence>
<evidence type="ECO:0000256" key="8">
    <source>
        <dbReference type="SAM" id="Phobius"/>
    </source>
</evidence>
<protein>
    <recommendedName>
        <fullName evidence="3">histidine kinase</fullName>
        <ecNumber evidence="3">2.7.13.3</ecNumber>
    </recommendedName>
</protein>
<dbReference type="PRINTS" id="PR00344">
    <property type="entry name" value="BCTRLSENSOR"/>
</dbReference>
<dbReference type="SUPFAM" id="SSF55874">
    <property type="entry name" value="ATPase domain of HSP90 chaperone/DNA topoisomerase II/histidine kinase"/>
    <property type="match status" value="1"/>
</dbReference>
<evidence type="ECO:0000259" key="9">
    <source>
        <dbReference type="PROSITE" id="PS50109"/>
    </source>
</evidence>
<evidence type="ECO:0000256" key="4">
    <source>
        <dbReference type="ARBA" id="ARBA00022553"/>
    </source>
</evidence>
<dbReference type="Pfam" id="PF00512">
    <property type="entry name" value="HisKA"/>
    <property type="match status" value="1"/>
</dbReference>
<dbReference type="SUPFAM" id="SSF47384">
    <property type="entry name" value="Homodimeric domain of signal transducing histidine kinase"/>
    <property type="match status" value="1"/>
</dbReference>
<feature type="domain" description="HAMP" evidence="10">
    <location>
        <begin position="88"/>
        <end position="140"/>
    </location>
</feature>
<dbReference type="GO" id="GO:0016020">
    <property type="term" value="C:membrane"/>
    <property type="evidence" value="ECO:0007669"/>
    <property type="project" value="UniProtKB-SubCell"/>
</dbReference>
<keyword evidence="8" id="KW-0812">Transmembrane</keyword>
<dbReference type="InterPro" id="IPR003594">
    <property type="entry name" value="HATPase_dom"/>
</dbReference>
<dbReference type="CDD" id="cd06225">
    <property type="entry name" value="HAMP"/>
    <property type="match status" value="1"/>
</dbReference>
<sequence length="374" mass="40203">MRLFPRLFLGHLLVTLVALGALLLIAEVTAPSFYRHHVEQMVALLGPEGRELRPDLERGMRQTLNLALLAALPFAVGFAAFAAWLTSRRIVRSVRLLGEGSRDLAGGHYRRRLPETGRDELTDLAHNFNVMAGSLERVEQDRVALIGNVGHELRTPLAALRGYTEAMTDGVMVPDQAAPAIGREVRAMERLASDLSLVSRVEAGRVELHPTTFGAASLLHAAAERFGEAYAERGVTLTVQEEPDAAQVRADFERSLQVLSNLLSNALRHTPQGGQVTLAAETAGSGVRFSVQDTGHGIPPEHLARIFERFYRVDPARTRGEGSGVGLTIARGLVEQMGGQMAVVSGEGGSTFTFSLPVALRSEGLVPIGGGVTT</sequence>
<evidence type="ECO:0000256" key="6">
    <source>
        <dbReference type="ARBA" id="ARBA00022777"/>
    </source>
</evidence>